<protein>
    <submittedName>
        <fullName evidence="1">Uncharacterized protein</fullName>
    </submittedName>
</protein>
<evidence type="ECO:0000313" key="1">
    <source>
        <dbReference type="EMBL" id="EST42473.1"/>
    </source>
</evidence>
<accession>V6LDW5</accession>
<organism evidence="1">
    <name type="scientific">Spironucleus salmonicida</name>
    <dbReference type="NCBI Taxonomy" id="348837"/>
    <lineage>
        <taxon>Eukaryota</taxon>
        <taxon>Metamonada</taxon>
        <taxon>Diplomonadida</taxon>
        <taxon>Hexamitidae</taxon>
        <taxon>Hexamitinae</taxon>
        <taxon>Spironucleus</taxon>
    </lineage>
</organism>
<reference evidence="1" key="1">
    <citation type="journal article" date="2014" name="PLoS Genet.">
        <title>The Genome of Spironucleus salmonicida Highlights a Fish Pathogen Adapted to Fluctuating Environments.</title>
        <authorList>
            <person name="Xu F."/>
            <person name="Jerlstrom-Hultqvist J."/>
            <person name="Einarsson E."/>
            <person name="Astvaldsson A."/>
            <person name="Svard S.G."/>
            <person name="Andersson J.O."/>
        </authorList>
    </citation>
    <scope>NUCLEOTIDE SEQUENCE</scope>
</reference>
<gene>
    <name evidence="1" type="ORF">SS50377_17779</name>
</gene>
<proteinExistence type="predicted"/>
<sequence>MLGVTREELEVIYHARGTLVASGGARGCQLGLCAEDLRVRLDSWKMTSPTSWDLFICAFPMTSLLKSFWLKRSQAFANSPWSMAWANSTGGLVAAASSPANCVLNTLASVLARLQMLYTGWQRSFLRASMFLCVLMDLKSLARSMSIGTESDARMASTSLVCSSMLQIIIFKVKWII</sequence>
<dbReference type="EMBL" id="KI546159">
    <property type="protein sequence ID" value="EST42473.1"/>
    <property type="molecule type" value="Genomic_DNA"/>
</dbReference>
<name>V6LDW5_9EUKA</name>
<dbReference type="AlphaFoldDB" id="V6LDW5"/>